<comment type="caution">
    <text evidence="1">The sequence shown here is derived from an EMBL/GenBank/DDBJ whole genome shotgun (WGS) entry which is preliminary data.</text>
</comment>
<sequence>MLGTGFPDALHSKVMDPPLRALSCPLDGDIRMLGGTTTKGEREAFSAMSRNHGLPTEGMRIKHCDKEERATGKTELSKPTVVLEAHTQVSGRAGNASTVLYSLMDNQSEFVFISPATPTDLIGLNFQFCSVELRRVHCTYVTPPDACEKNWNKESKKKEEEKQEIYKIKLLEEESIQDLYKRRLRDYTNAEEPKEEIEEEWQCIRGLLHKTAKEVLGTKKVGGRQKGLKKWDPEIQKLVSDKKEAYLKYLNNKNDQNKIEYNRARALVKRYTRKLNREHWENYIAEMEHNLHGSQDKVYKFIRSLNSQEKDKTNLIIIQDIELENYYKKLWTDKENEEETIGKKQTVHRSR</sequence>
<evidence type="ECO:0000313" key="1">
    <source>
        <dbReference type="EMBL" id="KAJ4447387.1"/>
    </source>
</evidence>
<evidence type="ECO:0000313" key="2">
    <source>
        <dbReference type="Proteomes" id="UP001148838"/>
    </source>
</evidence>
<name>A0ABQ8TLK7_PERAM</name>
<gene>
    <name evidence="1" type="ORF">ANN_09393</name>
</gene>
<proteinExistence type="predicted"/>
<keyword evidence="2" id="KW-1185">Reference proteome</keyword>
<reference evidence="1 2" key="1">
    <citation type="journal article" date="2022" name="Allergy">
        <title>Genome assembly and annotation of Periplaneta americana reveal a comprehensive cockroach allergen profile.</title>
        <authorList>
            <person name="Wang L."/>
            <person name="Xiong Q."/>
            <person name="Saelim N."/>
            <person name="Wang L."/>
            <person name="Nong W."/>
            <person name="Wan A.T."/>
            <person name="Shi M."/>
            <person name="Liu X."/>
            <person name="Cao Q."/>
            <person name="Hui J.H.L."/>
            <person name="Sookrung N."/>
            <person name="Leung T.F."/>
            <person name="Tungtrongchitr A."/>
            <person name="Tsui S.K.W."/>
        </authorList>
    </citation>
    <scope>NUCLEOTIDE SEQUENCE [LARGE SCALE GENOMIC DNA]</scope>
    <source>
        <strain evidence="1">PWHHKU_190912</strain>
    </source>
</reference>
<protein>
    <submittedName>
        <fullName evidence="1">Uncharacterized protein</fullName>
    </submittedName>
</protein>
<organism evidence="1 2">
    <name type="scientific">Periplaneta americana</name>
    <name type="common">American cockroach</name>
    <name type="synonym">Blatta americana</name>
    <dbReference type="NCBI Taxonomy" id="6978"/>
    <lineage>
        <taxon>Eukaryota</taxon>
        <taxon>Metazoa</taxon>
        <taxon>Ecdysozoa</taxon>
        <taxon>Arthropoda</taxon>
        <taxon>Hexapoda</taxon>
        <taxon>Insecta</taxon>
        <taxon>Pterygota</taxon>
        <taxon>Neoptera</taxon>
        <taxon>Polyneoptera</taxon>
        <taxon>Dictyoptera</taxon>
        <taxon>Blattodea</taxon>
        <taxon>Blattoidea</taxon>
        <taxon>Blattidae</taxon>
        <taxon>Blattinae</taxon>
        <taxon>Periplaneta</taxon>
    </lineage>
</organism>
<dbReference type="Proteomes" id="UP001148838">
    <property type="component" value="Unassembled WGS sequence"/>
</dbReference>
<dbReference type="EMBL" id="JAJSOF020000005">
    <property type="protein sequence ID" value="KAJ4447387.1"/>
    <property type="molecule type" value="Genomic_DNA"/>
</dbReference>
<accession>A0ABQ8TLK7</accession>